<feature type="region of interest" description="Disordered" evidence="1">
    <location>
        <begin position="1"/>
        <end position="40"/>
    </location>
</feature>
<accession>A0A9W4XUY2</accession>
<keyword evidence="4" id="KW-1185">Reference proteome</keyword>
<feature type="transmembrane region" description="Helical" evidence="2">
    <location>
        <begin position="242"/>
        <end position="262"/>
    </location>
</feature>
<keyword evidence="2" id="KW-0472">Membrane</keyword>
<feature type="transmembrane region" description="Helical" evidence="2">
    <location>
        <begin position="94"/>
        <end position="115"/>
    </location>
</feature>
<feature type="transmembrane region" description="Helical" evidence="2">
    <location>
        <begin position="432"/>
        <end position="459"/>
    </location>
</feature>
<comment type="caution">
    <text evidence="3">The sequence shown here is derived from an EMBL/GenBank/DDBJ whole genome shotgun (WGS) entry which is preliminary data.</text>
</comment>
<dbReference type="OrthoDB" id="3903561at2759"/>
<evidence type="ECO:0000313" key="3">
    <source>
        <dbReference type="EMBL" id="CAI6333847.1"/>
    </source>
</evidence>
<feature type="compositionally biased region" description="Basic and acidic residues" evidence="1">
    <location>
        <begin position="27"/>
        <end position="39"/>
    </location>
</feature>
<proteinExistence type="predicted"/>
<sequence length="547" mass="61930">MDKIKVASVDIQSIDGGSLPPYSPARSDGELDKELEKKGASSATRLVRSFTDCSSGTESDTFTPTTSLRDRSLYSWRHDKWPNIKAILFTKRQACAFLSLLVFSIVPFFVIGQLLSDGDYLFHMAFSEKVQGCGSDRQFGPMANATAEGVEALFVLDVTFGRFSFSQAKIIDAAWDLVLGRGAQLLAWTISYFVFSDAVLRLIEQHPAPFRTFMRLTVDGPSLNTAWALLVELFRTKSKRTWLLFFYMLISTIHVLSIPPFFSAMAGYDSRTVPFVNVGKHDNIMPGDDLESGWMVTKFPGLELEFSSCEANDQLTEWYSTKIMLQNICDCKAPNGDVISSAEWRMTAHETKYDRHGYFDCDYRYKGQSQIVDVLGQPTQCNGTFPITLNDTSASVYDVSYERAYCYGKEGYAFDTVYQTTRCIPDTADPSYVWGFSTMLSALFVMLQLLWGISMYALWQDAQFNSYLVRNGFRITELRAAFALTETANRETGLHAAALVRHDAKDLEEDLYGSRKRKGAEVGFDIFWNEELEVRRRRGVMEERLSR</sequence>
<protein>
    <submittedName>
        <fullName evidence="3">Uncharacterized protein</fullName>
    </submittedName>
</protein>
<dbReference type="AlphaFoldDB" id="A0A9W4XUY2"/>
<name>A0A9W4XUY2_9PLEO</name>
<gene>
    <name evidence="3" type="ORF">PDIGIT_LOCUS6898</name>
</gene>
<reference evidence="3" key="1">
    <citation type="submission" date="2023-01" db="EMBL/GenBank/DDBJ databases">
        <authorList>
            <person name="Van Ghelder C."/>
            <person name="Rancurel C."/>
        </authorList>
    </citation>
    <scope>NUCLEOTIDE SEQUENCE</scope>
    <source>
        <strain evidence="3">CNCM I-4278</strain>
    </source>
</reference>
<evidence type="ECO:0000256" key="1">
    <source>
        <dbReference type="SAM" id="MobiDB-lite"/>
    </source>
</evidence>
<organism evidence="3 4">
    <name type="scientific">Periconia digitata</name>
    <dbReference type="NCBI Taxonomy" id="1303443"/>
    <lineage>
        <taxon>Eukaryota</taxon>
        <taxon>Fungi</taxon>
        <taxon>Dikarya</taxon>
        <taxon>Ascomycota</taxon>
        <taxon>Pezizomycotina</taxon>
        <taxon>Dothideomycetes</taxon>
        <taxon>Pleosporomycetidae</taxon>
        <taxon>Pleosporales</taxon>
        <taxon>Massarineae</taxon>
        <taxon>Periconiaceae</taxon>
        <taxon>Periconia</taxon>
    </lineage>
</organism>
<evidence type="ECO:0000313" key="4">
    <source>
        <dbReference type="Proteomes" id="UP001152607"/>
    </source>
</evidence>
<dbReference type="EMBL" id="CAOQHR010000004">
    <property type="protein sequence ID" value="CAI6333847.1"/>
    <property type="molecule type" value="Genomic_DNA"/>
</dbReference>
<dbReference type="Proteomes" id="UP001152607">
    <property type="component" value="Unassembled WGS sequence"/>
</dbReference>
<keyword evidence="2" id="KW-1133">Transmembrane helix</keyword>
<keyword evidence="2" id="KW-0812">Transmembrane</keyword>
<evidence type="ECO:0000256" key="2">
    <source>
        <dbReference type="SAM" id="Phobius"/>
    </source>
</evidence>